<reference evidence="2" key="1">
    <citation type="submission" date="2021-01" db="EMBL/GenBank/DDBJ databases">
        <authorList>
            <person name="Corre E."/>
            <person name="Pelletier E."/>
            <person name="Niang G."/>
            <person name="Scheremetjew M."/>
            <person name="Finn R."/>
            <person name="Kale V."/>
            <person name="Holt S."/>
            <person name="Cochrane G."/>
            <person name="Meng A."/>
            <person name="Brown T."/>
            <person name="Cohen L."/>
        </authorList>
    </citation>
    <scope>NUCLEOTIDE SEQUENCE</scope>
    <source>
        <strain evidence="2">GSO104</strain>
    </source>
</reference>
<accession>A0A7S4RAH9</accession>
<dbReference type="GO" id="GO:0016279">
    <property type="term" value="F:protein-lysine N-methyltransferase activity"/>
    <property type="evidence" value="ECO:0007669"/>
    <property type="project" value="TreeGrafter"/>
</dbReference>
<sequence length="1100" mass="124739">MRKSTSKRGNGGGGKTKKKKSSNSPSRSSSAKKLDKDLKFHSLSILVLIVAAILALGSRHGGDGMHDITEHVDDEGSKVQRFLTWIIDNGGTISPQVTLNVFPEYGGYGLMSLSRAPLDNSFNKSTLSLQEEEKDNQLDSDAKSFAIIQHLDEMFTIPPTIITSVESVLVKYSSVIPDIRQRLERSVRPNFPSTLEQQDVIIALSLMAECALGQQSNFKPYLEVLPMDVVSRLDTFDEDELVELQDEYLSSLARESKRKMKVAWEGSGGGGYGLKELAKLMANHAASSFVEKIHLKQTCLTYDSFHKYTSIVSSRAMVLHGTKYLTPLADMLNYAPQQQSSKKKNDDPCQIKSLSSFSSFSPPPVQSFTLYHERNNGSSNAVGSITVRSDRDVFKGGEQIFEDYGNVDNSLFLEAHGFVPYENPSHCAVITPEPSMLPNMMQGDDFEKKESVMRYLNILPPSTTTDGTSQQHDIPIICVKPDGSISEELAASYLIISNIWNQKHGGNKEQQQKRCLDAVKRNDKQLATIQCLRHDGWRGALHDTVQQSACHTLKMATTSLEFDLKLVDILHGKEKQKSTENMEEHGEAIVTESNVKRLNTTRGMIALRFRIAEKKILAHLCEGTTMADDLCSANEMKTDRDIVDNKANRYNDEDNHDHEHRGSEAIDDSREIALEEFRAYIRSMNLPVNKVEPKYIGNGLRLGVVATENMTKDNIYLSIPDSRTINVDTIFRLVSETNEDSMNSTHLKALLEKYRLSGGGKNDGGFQIMLLYLLHERFVAKEKSQWWPYLKIIPTVEEVKNKSPLFFDEEKIDYLEGSAVKMRLVQYRETAQNRFAHFSTDYDTLLALGSEIALDWDKFLWAYSILDSRSIWWDGKRNLVPLLDLVNCMEVYEEDEDNKLVPNVIHSTTVDKNGENAVTKISHTVKVGDQVFENYGQPNHIYFLYHGFLLERNTHDCALWDDIRIKQDDAAAAFNERQSTMQRLGQNGFSSFEPSFCIKDILSLHRVADFLRIKNSISNEDKLEGLGSDVNDYIRDMLQKTLYRYDQIISVRGERSEKERHEGNEMTYAEQTMLKLLHNERAHFQRALDELNQECYISED</sequence>
<feature type="compositionally biased region" description="Low complexity" evidence="1">
    <location>
        <begin position="22"/>
        <end position="31"/>
    </location>
</feature>
<dbReference type="InterPro" id="IPR050600">
    <property type="entry name" value="SETD3_SETD6_MTase"/>
</dbReference>
<name>A0A7S4RAH9_9STRA</name>
<dbReference type="CDD" id="cd10527">
    <property type="entry name" value="SET_LSMT"/>
    <property type="match status" value="2"/>
</dbReference>
<dbReference type="PANTHER" id="PTHR13271">
    <property type="entry name" value="UNCHARACTERIZED PUTATIVE METHYLTRANSFERASE"/>
    <property type="match status" value="1"/>
</dbReference>
<evidence type="ECO:0000256" key="1">
    <source>
        <dbReference type="SAM" id="MobiDB-lite"/>
    </source>
</evidence>
<dbReference type="SUPFAM" id="SSF82199">
    <property type="entry name" value="SET domain"/>
    <property type="match status" value="2"/>
</dbReference>
<dbReference type="PANTHER" id="PTHR13271:SF121">
    <property type="entry name" value="SET DOMAIN-CONTAINING PROTEIN"/>
    <property type="match status" value="1"/>
</dbReference>
<protein>
    <recommendedName>
        <fullName evidence="3">SET domain-containing protein</fullName>
    </recommendedName>
</protein>
<dbReference type="EMBL" id="HBNS01018607">
    <property type="protein sequence ID" value="CAE4607050.1"/>
    <property type="molecule type" value="Transcribed_RNA"/>
</dbReference>
<evidence type="ECO:0008006" key="3">
    <source>
        <dbReference type="Google" id="ProtNLM"/>
    </source>
</evidence>
<proteinExistence type="predicted"/>
<gene>
    <name evidence="2" type="ORF">DBRI00130_LOCUS14838</name>
</gene>
<evidence type="ECO:0000313" key="2">
    <source>
        <dbReference type="EMBL" id="CAE4607050.1"/>
    </source>
</evidence>
<feature type="region of interest" description="Disordered" evidence="1">
    <location>
        <begin position="1"/>
        <end position="33"/>
    </location>
</feature>
<dbReference type="AlphaFoldDB" id="A0A7S4RAH9"/>
<dbReference type="InterPro" id="IPR046341">
    <property type="entry name" value="SET_dom_sf"/>
</dbReference>
<organism evidence="2">
    <name type="scientific">Ditylum brightwellii</name>
    <dbReference type="NCBI Taxonomy" id="49249"/>
    <lineage>
        <taxon>Eukaryota</taxon>
        <taxon>Sar</taxon>
        <taxon>Stramenopiles</taxon>
        <taxon>Ochrophyta</taxon>
        <taxon>Bacillariophyta</taxon>
        <taxon>Mediophyceae</taxon>
        <taxon>Lithodesmiophycidae</taxon>
        <taxon>Lithodesmiales</taxon>
        <taxon>Lithodesmiaceae</taxon>
        <taxon>Ditylum</taxon>
    </lineage>
</organism>
<dbReference type="Gene3D" id="3.90.1410.10">
    <property type="entry name" value="set domain protein methyltransferase, domain 1"/>
    <property type="match status" value="2"/>
</dbReference>